<evidence type="ECO:0000259" key="1">
    <source>
        <dbReference type="Pfam" id="PF03417"/>
    </source>
</evidence>
<dbReference type="PANTHER" id="PTHR34180:SF1">
    <property type="entry name" value="BETA-ALANYL-DOPAMINE_CARCININE HYDROLASE"/>
    <property type="match status" value="1"/>
</dbReference>
<dbReference type="PANTHER" id="PTHR34180">
    <property type="entry name" value="PEPTIDASE C45"/>
    <property type="match status" value="1"/>
</dbReference>
<protein>
    <recommendedName>
        <fullName evidence="1">Peptidase C45 hydrolase domain-containing protein</fullName>
    </recommendedName>
</protein>
<dbReference type="InterPro" id="IPR047801">
    <property type="entry name" value="Peptidase_C45"/>
</dbReference>
<sequence>MAENIIANSVETGIGRRQSIPIIYTKGTHYEVGFNVVFSLTILRNFNNTNKSGGYHHKGTEKNRSLSDIVWRSSLFFIVKMPGTESIGRRQYIPVIYTRGTHYEVGYDVGRTFSGLIHSFLNGNKTVDEELLPAYNTAEGKRAYDDTLKSVKKNFPQYIRELEGVADGANVPFYKLFLLHMDDIMPSPSQPQTIHLQPVGCSSICVNQKDQEILGHTEDALADTLNHIYFVSAHILPEKHDGKWKFKEEKFTSLCYAGHLPGYTMSYNHHGLIFSINTLSVKRTLPGKSPRMFITRALLGAENFVKAQEILRDAGCGAGNGCSVNMTFLNQEGDRMFHNAEMAPSDKNESQLNVFTASPGECIIHTNKYLRIKIEETNEEMSKSSVNRMATFKNNYSEPKSKKDVVKMLSDHSNDKYPVFRDGPDDFVKTVAVGIFDCKEKTWSLYSDNPQNNEPLVVLPLVLKNK</sequence>
<gene>
    <name evidence="2" type="ORF">PHYEVI_LOCUS8204</name>
</gene>
<dbReference type="EMBL" id="OU900098">
    <property type="protein sequence ID" value="CAG9861878.1"/>
    <property type="molecule type" value="Genomic_DNA"/>
</dbReference>
<dbReference type="NCBIfam" id="NF040521">
    <property type="entry name" value="C45_proenzyme"/>
    <property type="match status" value="1"/>
</dbReference>
<organism evidence="2 3">
    <name type="scientific">Phyllotreta striolata</name>
    <name type="common">Striped flea beetle</name>
    <name type="synonym">Crioceris striolata</name>
    <dbReference type="NCBI Taxonomy" id="444603"/>
    <lineage>
        <taxon>Eukaryota</taxon>
        <taxon>Metazoa</taxon>
        <taxon>Ecdysozoa</taxon>
        <taxon>Arthropoda</taxon>
        <taxon>Hexapoda</taxon>
        <taxon>Insecta</taxon>
        <taxon>Pterygota</taxon>
        <taxon>Neoptera</taxon>
        <taxon>Endopterygota</taxon>
        <taxon>Coleoptera</taxon>
        <taxon>Polyphaga</taxon>
        <taxon>Cucujiformia</taxon>
        <taxon>Chrysomeloidea</taxon>
        <taxon>Chrysomelidae</taxon>
        <taxon>Galerucinae</taxon>
        <taxon>Alticini</taxon>
        <taxon>Phyllotreta</taxon>
    </lineage>
</organism>
<dbReference type="Proteomes" id="UP001153712">
    <property type="component" value="Chromosome 5"/>
</dbReference>
<proteinExistence type="predicted"/>
<keyword evidence="3" id="KW-1185">Reference proteome</keyword>
<feature type="non-terminal residue" evidence="2">
    <location>
        <position position="466"/>
    </location>
</feature>
<reference evidence="2" key="1">
    <citation type="submission" date="2022-01" db="EMBL/GenBank/DDBJ databases">
        <authorList>
            <person name="King R."/>
        </authorList>
    </citation>
    <scope>NUCLEOTIDE SEQUENCE</scope>
</reference>
<dbReference type="AlphaFoldDB" id="A0A9N9TSC7"/>
<name>A0A9N9TSC7_PHYSR</name>
<feature type="domain" description="Peptidase C45 hydrolase" evidence="1">
    <location>
        <begin position="206"/>
        <end position="451"/>
    </location>
</feature>
<dbReference type="Gene3D" id="1.10.10.2120">
    <property type="match status" value="1"/>
</dbReference>
<dbReference type="OrthoDB" id="189997at2759"/>
<dbReference type="Pfam" id="PF03417">
    <property type="entry name" value="AAT"/>
    <property type="match status" value="1"/>
</dbReference>
<evidence type="ECO:0000313" key="2">
    <source>
        <dbReference type="EMBL" id="CAG9861878.1"/>
    </source>
</evidence>
<evidence type="ECO:0000313" key="3">
    <source>
        <dbReference type="Proteomes" id="UP001153712"/>
    </source>
</evidence>
<dbReference type="Gene3D" id="3.60.60.10">
    <property type="entry name" value="Penicillin V Acylase, Chain A"/>
    <property type="match status" value="1"/>
</dbReference>
<accession>A0A9N9TSC7</accession>
<dbReference type="InterPro" id="IPR047794">
    <property type="entry name" value="C45_proenzyme-like"/>
</dbReference>
<dbReference type="InterPro" id="IPR005079">
    <property type="entry name" value="Peptidase_C45_hydrolase"/>
</dbReference>